<evidence type="ECO:0000313" key="6">
    <source>
        <dbReference type="Proteomes" id="UP000032233"/>
    </source>
</evidence>
<dbReference type="PANTHER" id="PTHR42659">
    <property type="entry name" value="XANTHINE DEHYDROGENASE SUBUNIT C-RELATED"/>
    <property type="match status" value="1"/>
</dbReference>
<comment type="caution">
    <text evidence="5">The sequence shown here is derived from an EMBL/GenBank/DDBJ whole genome shotgun (WGS) entry which is preliminary data.</text>
</comment>
<dbReference type="PANTHER" id="PTHR42659:SF2">
    <property type="entry name" value="XANTHINE DEHYDROGENASE SUBUNIT C-RELATED"/>
    <property type="match status" value="1"/>
</dbReference>
<dbReference type="Gene3D" id="3.30.390.50">
    <property type="entry name" value="CO dehydrogenase flavoprotein, C-terminal domain"/>
    <property type="match status" value="1"/>
</dbReference>
<dbReference type="InterPro" id="IPR016166">
    <property type="entry name" value="FAD-bd_PCMH"/>
</dbReference>
<evidence type="ECO:0000259" key="4">
    <source>
        <dbReference type="PROSITE" id="PS51387"/>
    </source>
</evidence>
<proteinExistence type="predicted"/>
<dbReference type="Gene3D" id="3.30.465.10">
    <property type="match status" value="1"/>
</dbReference>
<dbReference type="GO" id="GO:0071949">
    <property type="term" value="F:FAD binding"/>
    <property type="evidence" value="ECO:0007669"/>
    <property type="project" value="InterPro"/>
</dbReference>
<dbReference type="InterPro" id="IPR016167">
    <property type="entry name" value="FAD-bd_PCMH_sub1"/>
</dbReference>
<feature type="domain" description="FAD-binding PCMH-type" evidence="4">
    <location>
        <begin position="1"/>
        <end position="175"/>
    </location>
</feature>
<keyword evidence="2" id="KW-0274">FAD</keyword>
<dbReference type="AlphaFoldDB" id="A0A0D2J195"/>
<dbReference type="GO" id="GO:0016491">
    <property type="term" value="F:oxidoreductase activity"/>
    <property type="evidence" value="ECO:0007669"/>
    <property type="project" value="UniProtKB-KW"/>
</dbReference>
<dbReference type="InterPro" id="IPR005107">
    <property type="entry name" value="CO_DH_flav_C"/>
</dbReference>
<dbReference type="SMART" id="SM01092">
    <property type="entry name" value="CO_deh_flav_C"/>
    <property type="match status" value="1"/>
</dbReference>
<evidence type="ECO:0000256" key="3">
    <source>
        <dbReference type="ARBA" id="ARBA00023002"/>
    </source>
</evidence>
<keyword evidence="6" id="KW-1185">Reference proteome</keyword>
<dbReference type="InterPro" id="IPR051312">
    <property type="entry name" value="Diverse_Substr_Oxidored"/>
</dbReference>
<accession>A0A0D2J195</accession>
<keyword evidence="3" id="KW-0560">Oxidoreductase</keyword>
<keyword evidence="1" id="KW-0285">Flavoprotein</keyword>
<reference evidence="5 6" key="1">
    <citation type="submission" date="2013-11" db="EMBL/GenBank/DDBJ databases">
        <title>Metagenomic analysis of a methanogenic consortium involved in long chain n-alkane degradation.</title>
        <authorList>
            <person name="Davidova I.A."/>
            <person name="Callaghan A.V."/>
            <person name="Wawrik B."/>
            <person name="Pruitt S."/>
            <person name="Marks C."/>
            <person name="Duncan K.E."/>
            <person name="Suflita J.M."/>
        </authorList>
    </citation>
    <scope>NUCLEOTIDE SEQUENCE [LARGE SCALE GENOMIC DNA]</scope>
    <source>
        <strain evidence="5 6">SPR</strain>
    </source>
</reference>
<evidence type="ECO:0000256" key="2">
    <source>
        <dbReference type="ARBA" id="ARBA00022827"/>
    </source>
</evidence>
<evidence type="ECO:0000313" key="5">
    <source>
        <dbReference type="EMBL" id="KIX11974.1"/>
    </source>
</evidence>
<dbReference type="SUPFAM" id="SSF56176">
    <property type="entry name" value="FAD-binding/transporter-associated domain-like"/>
    <property type="match status" value="1"/>
</dbReference>
<gene>
    <name evidence="5" type="ORF">X474_21500</name>
</gene>
<dbReference type="SUPFAM" id="SSF55447">
    <property type="entry name" value="CO dehydrogenase flavoprotein C-terminal domain-like"/>
    <property type="match status" value="1"/>
</dbReference>
<protein>
    <submittedName>
        <fullName evidence="5">Carbon-monoxide dehydrogenase</fullName>
    </submittedName>
</protein>
<dbReference type="STRING" id="1429043.X474_21500"/>
<dbReference type="InterPro" id="IPR036683">
    <property type="entry name" value="CO_DH_flav_C_dom_sf"/>
</dbReference>
<dbReference type="Pfam" id="PF00941">
    <property type="entry name" value="FAD_binding_5"/>
    <property type="match status" value="1"/>
</dbReference>
<name>A0A0D2J195_9BACT</name>
<organism evidence="5 6">
    <name type="scientific">Dethiosulfatarculus sandiegensis</name>
    <dbReference type="NCBI Taxonomy" id="1429043"/>
    <lineage>
        <taxon>Bacteria</taxon>
        <taxon>Pseudomonadati</taxon>
        <taxon>Thermodesulfobacteriota</taxon>
        <taxon>Desulfarculia</taxon>
        <taxon>Desulfarculales</taxon>
        <taxon>Desulfarculaceae</taxon>
        <taxon>Dethiosulfatarculus</taxon>
    </lineage>
</organism>
<dbReference type="RefSeq" id="WP_052515420.1">
    <property type="nucleotide sequence ID" value="NZ_AZAC01000036.1"/>
</dbReference>
<dbReference type="InParanoid" id="A0A0D2J195"/>
<dbReference type="InterPro" id="IPR002346">
    <property type="entry name" value="Mopterin_DH_FAD-bd"/>
</dbReference>
<dbReference type="Gene3D" id="3.30.43.10">
    <property type="entry name" value="Uridine Diphospho-n-acetylenolpyruvylglucosamine Reductase, domain 2"/>
    <property type="match status" value="1"/>
</dbReference>
<dbReference type="Proteomes" id="UP000032233">
    <property type="component" value="Unassembled WGS sequence"/>
</dbReference>
<dbReference type="EMBL" id="AZAC01000036">
    <property type="protein sequence ID" value="KIX11974.1"/>
    <property type="molecule type" value="Genomic_DNA"/>
</dbReference>
<dbReference type="InterPro" id="IPR016169">
    <property type="entry name" value="FAD-bd_PCMH_sub2"/>
</dbReference>
<sequence>MSIYHAPDNLAEALDILAQGDARILAGGTDLMIALRKQKQTDSPLPNILLDVTKIPELNKFELKSDTPFLGAGLTFRFLEKNREVRDTYPCLALAASSVGSVQIRQVGTLGGNVGNASPAADGTCALVALGAKARIKSAGSERDVLVEELITAPYGTSLGPDELIIGFSTDKMPPQNSQAFGKVGRRQAVAVARLNVSCVLTKDMKDPRLVLSSCFPTPRRLRMVEEFLTACTEPGSEAFARAGEMAAREFTDVCGIRASAVYKLPAIRRMVTAVLNRAWSDLEV</sequence>
<evidence type="ECO:0000256" key="1">
    <source>
        <dbReference type="ARBA" id="ARBA00022630"/>
    </source>
</evidence>
<dbReference type="InterPro" id="IPR036318">
    <property type="entry name" value="FAD-bd_PCMH-like_sf"/>
</dbReference>
<dbReference type="PROSITE" id="PS51387">
    <property type="entry name" value="FAD_PCMH"/>
    <property type="match status" value="1"/>
</dbReference>